<protein>
    <submittedName>
        <fullName evidence="2">Uncharacterized protein</fullName>
    </submittedName>
</protein>
<organism evidence="2 3">
    <name type="scientific">Turnera subulata</name>
    <dbReference type="NCBI Taxonomy" id="218843"/>
    <lineage>
        <taxon>Eukaryota</taxon>
        <taxon>Viridiplantae</taxon>
        <taxon>Streptophyta</taxon>
        <taxon>Embryophyta</taxon>
        <taxon>Tracheophyta</taxon>
        <taxon>Spermatophyta</taxon>
        <taxon>Magnoliopsida</taxon>
        <taxon>eudicotyledons</taxon>
        <taxon>Gunneridae</taxon>
        <taxon>Pentapetalae</taxon>
        <taxon>rosids</taxon>
        <taxon>fabids</taxon>
        <taxon>Malpighiales</taxon>
        <taxon>Passifloraceae</taxon>
        <taxon>Turnera</taxon>
    </lineage>
</organism>
<comment type="caution">
    <text evidence="2">The sequence shown here is derived from an EMBL/GenBank/DDBJ whole genome shotgun (WGS) entry which is preliminary data.</text>
</comment>
<dbReference type="EMBL" id="JAKUCV010004005">
    <property type="protein sequence ID" value="KAJ4836874.1"/>
    <property type="molecule type" value="Genomic_DNA"/>
</dbReference>
<keyword evidence="3" id="KW-1185">Reference proteome</keyword>
<dbReference type="Proteomes" id="UP001141552">
    <property type="component" value="Unassembled WGS sequence"/>
</dbReference>
<reference evidence="2" key="1">
    <citation type="submission" date="2022-02" db="EMBL/GenBank/DDBJ databases">
        <authorList>
            <person name="Henning P.M."/>
            <person name="McCubbin A.G."/>
            <person name="Shore J.S."/>
        </authorList>
    </citation>
    <scope>NUCLEOTIDE SEQUENCE</scope>
    <source>
        <strain evidence="2">F60SS</strain>
        <tissue evidence="2">Leaves</tissue>
    </source>
</reference>
<feature type="region of interest" description="Disordered" evidence="1">
    <location>
        <begin position="52"/>
        <end position="75"/>
    </location>
</feature>
<dbReference type="OrthoDB" id="1931102at2759"/>
<gene>
    <name evidence="2" type="ORF">Tsubulata_051090</name>
</gene>
<evidence type="ECO:0000313" key="2">
    <source>
        <dbReference type="EMBL" id="KAJ4836874.1"/>
    </source>
</evidence>
<accession>A0A9Q0FU94</accession>
<evidence type="ECO:0000256" key="1">
    <source>
        <dbReference type="SAM" id="MobiDB-lite"/>
    </source>
</evidence>
<evidence type="ECO:0000313" key="3">
    <source>
        <dbReference type="Proteomes" id="UP001141552"/>
    </source>
</evidence>
<reference evidence="2" key="2">
    <citation type="journal article" date="2023" name="Plants (Basel)">
        <title>Annotation of the Turnera subulata (Passifloraceae) Draft Genome Reveals the S-Locus Evolved after the Divergence of Turneroideae from Passifloroideae in a Stepwise Manner.</title>
        <authorList>
            <person name="Henning P.M."/>
            <person name="Roalson E.H."/>
            <person name="Mir W."/>
            <person name="McCubbin A.G."/>
            <person name="Shore J.S."/>
        </authorList>
    </citation>
    <scope>NUCLEOTIDE SEQUENCE</scope>
    <source>
        <strain evidence="2">F60SS</strain>
    </source>
</reference>
<dbReference type="AlphaFoldDB" id="A0A9Q0FU94"/>
<sequence length="75" mass="8374">MNIATFAGYCPSNRLNARRSAMASSLIRIDGMEGDLVKRPISALIRLSSRQQRRHDTFQPCPSKLSHMNKAAAEE</sequence>
<proteinExistence type="predicted"/>
<name>A0A9Q0FU94_9ROSI</name>